<comment type="caution">
    <text evidence="2">The sequence shown here is derived from an EMBL/GenBank/DDBJ whole genome shotgun (WGS) entry which is preliminary data.</text>
</comment>
<organism evidence="2 3">
    <name type="scientific">Ceratopteris richardii</name>
    <name type="common">Triangle waterfern</name>
    <dbReference type="NCBI Taxonomy" id="49495"/>
    <lineage>
        <taxon>Eukaryota</taxon>
        <taxon>Viridiplantae</taxon>
        <taxon>Streptophyta</taxon>
        <taxon>Embryophyta</taxon>
        <taxon>Tracheophyta</taxon>
        <taxon>Polypodiopsida</taxon>
        <taxon>Polypodiidae</taxon>
        <taxon>Polypodiales</taxon>
        <taxon>Pteridineae</taxon>
        <taxon>Pteridaceae</taxon>
        <taxon>Parkerioideae</taxon>
        <taxon>Ceratopteris</taxon>
    </lineage>
</organism>
<evidence type="ECO:0000313" key="2">
    <source>
        <dbReference type="EMBL" id="KAH7315521.1"/>
    </source>
</evidence>
<dbReference type="AlphaFoldDB" id="A0A8T2SBG4"/>
<sequence>MGTLGRRLSPYDEDDDQHCICCCCQWSNGGMMCLRESTTSMIRMTTIADREMIKVAGPPMEMMNANTWKITGGSMMIEVRMVTAGHLAKKWIAGLLSMKTRSPTAAKSTAGPTTKTSPGPPVTMRSRLLMKESFSPMTKLSMKMTISTAAQMIYGSTMNSTSRVATKATSSCPFMAEMKHLKEFFPSR</sequence>
<evidence type="ECO:0000313" key="3">
    <source>
        <dbReference type="Proteomes" id="UP000825935"/>
    </source>
</evidence>
<dbReference type="Proteomes" id="UP000825935">
    <property type="component" value="Chromosome 21"/>
</dbReference>
<keyword evidence="3" id="KW-1185">Reference proteome</keyword>
<name>A0A8T2SBG4_CERRI</name>
<feature type="compositionally biased region" description="Polar residues" evidence="1">
    <location>
        <begin position="102"/>
        <end position="117"/>
    </location>
</feature>
<protein>
    <submittedName>
        <fullName evidence="2">Uncharacterized protein</fullName>
    </submittedName>
</protein>
<gene>
    <name evidence="2" type="ORF">KP509_21G053300</name>
</gene>
<reference evidence="2" key="1">
    <citation type="submission" date="2021-08" db="EMBL/GenBank/DDBJ databases">
        <title>WGS assembly of Ceratopteris richardii.</title>
        <authorList>
            <person name="Marchant D.B."/>
            <person name="Chen G."/>
            <person name="Jenkins J."/>
            <person name="Shu S."/>
            <person name="Leebens-Mack J."/>
            <person name="Grimwood J."/>
            <person name="Schmutz J."/>
            <person name="Soltis P."/>
            <person name="Soltis D."/>
            <person name="Chen Z.-H."/>
        </authorList>
    </citation>
    <scope>NUCLEOTIDE SEQUENCE</scope>
    <source>
        <strain evidence="2">Whitten #5841</strain>
        <tissue evidence="2">Leaf</tissue>
    </source>
</reference>
<accession>A0A8T2SBG4</accession>
<feature type="region of interest" description="Disordered" evidence="1">
    <location>
        <begin position="102"/>
        <end position="123"/>
    </location>
</feature>
<evidence type="ECO:0000256" key="1">
    <source>
        <dbReference type="SAM" id="MobiDB-lite"/>
    </source>
</evidence>
<dbReference type="EMBL" id="CM035426">
    <property type="protein sequence ID" value="KAH7315521.1"/>
    <property type="molecule type" value="Genomic_DNA"/>
</dbReference>
<proteinExistence type="predicted"/>